<proteinExistence type="predicted"/>
<comment type="caution">
    <text evidence="3">The sequence shown here is derived from an EMBL/GenBank/DDBJ whole genome shotgun (WGS) entry which is preliminary data.</text>
</comment>
<organism evidence="3 4">
    <name type="scientific">Cylicocyclus nassatus</name>
    <name type="common">Nematode worm</name>
    <dbReference type="NCBI Taxonomy" id="53992"/>
    <lineage>
        <taxon>Eukaryota</taxon>
        <taxon>Metazoa</taxon>
        <taxon>Ecdysozoa</taxon>
        <taxon>Nematoda</taxon>
        <taxon>Chromadorea</taxon>
        <taxon>Rhabditida</taxon>
        <taxon>Rhabditina</taxon>
        <taxon>Rhabditomorpha</taxon>
        <taxon>Strongyloidea</taxon>
        <taxon>Strongylidae</taxon>
        <taxon>Cylicocyclus</taxon>
    </lineage>
</organism>
<evidence type="ECO:0000256" key="2">
    <source>
        <dbReference type="SAM" id="Phobius"/>
    </source>
</evidence>
<keyword evidence="4" id="KW-1185">Reference proteome</keyword>
<reference evidence="3" key="1">
    <citation type="submission" date="2023-07" db="EMBL/GenBank/DDBJ databases">
        <authorList>
            <consortium name="CYATHOMIX"/>
        </authorList>
    </citation>
    <scope>NUCLEOTIDE SEQUENCE</scope>
    <source>
        <strain evidence="3">N/A</strain>
    </source>
</reference>
<feature type="compositionally biased region" description="Low complexity" evidence="1">
    <location>
        <begin position="292"/>
        <end position="301"/>
    </location>
</feature>
<keyword evidence="2" id="KW-0472">Membrane</keyword>
<feature type="transmembrane region" description="Helical" evidence="2">
    <location>
        <begin position="352"/>
        <end position="368"/>
    </location>
</feature>
<dbReference type="EMBL" id="CATQJL010000223">
    <property type="protein sequence ID" value="CAJ0599720.1"/>
    <property type="molecule type" value="Genomic_DNA"/>
</dbReference>
<feature type="region of interest" description="Disordered" evidence="1">
    <location>
        <begin position="71"/>
        <end position="307"/>
    </location>
</feature>
<feature type="compositionally biased region" description="Basic and acidic residues" evidence="1">
    <location>
        <begin position="239"/>
        <end position="282"/>
    </location>
</feature>
<accession>A0AA36M6P7</accession>
<keyword evidence="2" id="KW-0812">Transmembrane</keyword>
<feature type="compositionally biased region" description="Polar residues" evidence="1">
    <location>
        <begin position="172"/>
        <end position="181"/>
    </location>
</feature>
<feature type="compositionally biased region" description="Basic and acidic residues" evidence="1">
    <location>
        <begin position="186"/>
        <end position="198"/>
    </location>
</feature>
<sequence length="374" mass="41573">MSGKFYSEDAEVHVGVIVRPLRGRWRPITGQAKAEDFKNATLEPALWKSTASDNDDNEAKMQFTSKMVYSSDRLKESDVGEEAETRSDVSAPREAPKKSVLVSPCPTTCSCGAASSVLTVNSPPPEMNRIELPADLADKNQDAWASRAKQTEIKKSQVWTAKSKSLKDDSGKASQSSSLKTPNMKETPKKQDSSEEIRVTSSPLPRPKITLPKKSKEKLERKGAKAGSRPGSRVGSRASSREKAKDEPKNREKGKEEPKTKVKANVEKAPPKEEKIRVKFDLQDSNYISDVPPSGRSSRPGSPKRKGTEIAEIRGIDIPKERTRPIRANLTTTSRSRLKTVTYKEEPFLSEFKSWILLIIFLSMILLYRSTLLS</sequence>
<gene>
    <name evidence="3" type="ORF">CYNAS_LOCUS11703</name>
</gene>
<evidence type="ECO:0000313" key="4">
    <source>
        <dbReference type="Proteomes" id="UP001176961"/>
    </source>
</evidence>
<evidence type="ECO:0000256" key="1">
    <source>
        <dbReference type="SAM" id="MobiDB-lite"/>
    </source>
</evidence>
<dbReference type="AlphaFoldDB" id="A0AA36M6P7"/>
<dbReference type="Proteomes" id="UP001176961">
    <property type="component" value="Unassembled WGS sequence"/>
</dbReference>
<name>A0AA36M6P7_CYLNA</name>
<protein>
    <submittedName>
        <fullName evidence="3">Uncharacterized protein</fullName>
    </submittedName>
</protein>
<feature type="compositionally biased region" description="Basic and acidic residues" evidence="1">
    <location>
        <begin position="72"/>
        <end position="87"/>
    </location>
</feature>
<evidence type="ECO:0000313" key="3">
    <source>
        <dbReference type="EMBL" id="CAJ0599720.1"/>
    </source>
</evidence>
<keyword evidence="2" id="KW-1133">Transmembrane helix</keyword>